<name>A0A067LAN7_JATCU</name>
<organism evidence="1 2">
    <name type="scientific">Jatropha curcas</name>
    <name type="common">Barbados nut</name>
    <dbReference type="NCBI Taxonomy" id="180498"/>
    <lineage>
        <taxon>Eukaryota</taxon>
        <taxon>Viridiplantae</taxon>
        <taxon>Streptophyta</taxon>
        <taxon>Embryophyta</taxon>
        <taxon>Tracheophyta</taxon>
        <taxon>Spermatophyta</taxon>
        <taxon>Magnoliopsida</taxon>
        <taxon>eudicotyledons</taxon>
        <taxon>Gunneridae</taxon>
        <taxon>Pentapetalae</taxon>
        <taxon>rosids</taxon>
        <taxon>fabids</taxon>
        <taxon>Malpighiales</taxon>
        <taxon>Euphorbiaceae</taxon>
        <taxon>Crotonoideae</taxon>
        <taxon>Jatropheae</taxon>
        <taxon>Jatropha</taxon>
    </lineage>
</organism>
<dbReference type="EMBL" id="KK914230">
    <property type="protein sequence ID" value="KDP45536.1"/>
    <property type="molecule type" value="Genomic_DNA"/>
</dbReference>
<proteinExistence type="predicted"/>
<dbReference type="AlphaFoldDB" id="A0A067LAN7"/>
<keyword evidence="2" id="KW-1185">Reference proteome</keyword>
<dbReference type="Proteomes" id="UP000027138">
    <property type="component" value="Unassembled WGS sequence"/>
</dbReference>
<evidence type="ECO:0000313" key="1">
    <source>
        <dbReference type="EMBL" id="KDP45536.1"/>
    </source>
</evidence>
<accession>A0A067LAN7</accession>
<protein>
    <submittedName>
        <fullName evidence="1">Uncharacterized protein</fullName>
    </submittedName>
</protein>
<sequence length="219" mass="23734">MCVLEGMTAEDREEEYAGSAADSFLSAGDYATYFSTWMQARLPAVLEYTQERKKHRTAAHYRAENAAEAEAATAAPTGPAGAVRGDVPFPPGMEVVLDPGLGLGSSLFLLTSGMLLHHRSWILSMPHTCLLRATRSCASGLSSPGSSGDCGGTSLASPVLWPDSRWRWIGSELCWRWRGSLWTSPRRMMAPLPMMHHRLLPLRQLLVRAGGVGSSASVF</sequence>
<reference evidence="1 2" key="1">
    <citation type="journal article" date="2014" name="PLoS ONE">
        <title>Global Analysis of Gene Expression Profiles in Physic Nut (Jatropha curcas L.) Seedlings Exposed to Salt Stress.</title>
        <authorList>
            <person name="Zhang L."/>
            <person name="Zhang C."/>
            <person name="Wu P."/>
            <person name="Chen Y."/>
            <person name="Li M."/>
            <person name="Jiang H."/>
            <person name="Wu G."/>
        </authorList>
    </citation>
    <scope>NUCLEOTIDE SEQUENCE [LARGE SCALE GENOMIC DNA]</scope>
    <source>
        <strain evidence="2">cv. GZQX0401</strain>
        <tissue evidence="1">Young leaves</tissue>
    </source>
</reference>
<gene>
    <name evidence="1" type="ORF">JCGZ_18773</name>
</gene>
<evidence type="ECO:0000313" key="2">
    <source>
        <dbReference type="Proteomes" id="UP000027138"/>
    </source>
</evidence>